<accession>M6RW36</accession>
<protein>
    <recommendedName>
        <fullName evidence="3">SH3b domain-containing protein</fullName>
    </recommendedName>
</protein>
<gene>
    <name evidence="1" type="ORF">LEP1GSC116_3624</name>
</gene>
<dbReference type="Proteomes" id="UP000012092">
    <property type="component" value="Unassembled WGS sequence"/>
</dbReference>
<dbReference type="EMBL" id="AHNZ02000536">
    <property type="protein sequence ID" value="EMO05013.1"/>
    <property type="molecule type" value="Genomic_DNA"/>
</dbReference>
<comment type="caution">
    <text evidence="1">The sequence shown here is derived from an EMBL/GenBank/DDBJ whole genome shotgun (WGS) entry which is preliminary data.</text>
</comment>
<proteinExistence type="predicted"/>
<sequence length="64" mass="7219">MNSEPILTIPYGSKVLVSSDGPVGEKLEVESLNGYYRFVKFSENIGFIFDGFISTLITPRFEIR</sequence>
<reference evidence="1 2" key="1">
    <citation type="submission" date="2013-01" db="EMBL/GenBank/DDBJ databases">
        <authorList>
            <person name="Harkins D.M."/>
            <person name="Durkin A.S."/>
            <person name="Brinkac L.M."/>
            <person name="Haft D.H."/>
            <person name="Selengut J.D."/>
            <person name="Sanka R."/>
            <person name="DePew J."/>
            <person name="Purushe J."/>
            <person name="Picardeau M."/>
            <person name="Werts C."/>
            <person name="Goarant C."/>
            <person name="Vinetz J.M."/>
            <person name="Sutton G.G."/>
            <person name="Nierman W.C."/>
            <person name="Fouts D.E."/>
        </authorList>
    </citation>
    <scope>NUCLEOTIDE SEQUENCE [LARGE SCALE GENOMIC DNA]</scope>
    <source>
        <strain evidence="1 2">Verdun HP</strain>
    </source>
</reference>
<evidence type="ECO:0000313" key="2">
    <source>
        <dbReference type="Proteomes" id="UP000012092"/>
    </source>
</evidence>
<organism evidence="1 2">
    <name type="scientific">Leptospira interrogans serovar Icterohaemorrhagiae str. Verdun HP</name>
    <dbReference type="NCBI Taxonomy" id="1049910"/>
    <lineage>
        <taxon>Bacteria</taxon>
        <taxon>Pseudomonadati</taxon>
        <taxon>Spirochaetota</taxon>
        <taxon>Spirochaetia</taxon>
        <taxon>Leptospirales</taxon>
        <taxon>Leptospiraceae</taxon>
        <taxon>Leptospira</taxon>
    </lineage>
</organism>
<evidence type="ECO:0000313" key="1">
    <source>
        <dbReference type="EMBL" id="EMO05013.1"/>
    </source>
</evidence>
<dbReference type="AlphaFoldDB" id="M6RW36"/>
<evidence type="ECO:0008006" key="3">
    <source>
        <dbReference type="Google" id="ProtNLM"/>
    </source>
</evidence>
<name>M6RW36_LEPIR</name>